<evidence type="ECO:0000313" key="1">
    <source>
        <dbReference type="EMBL" id="MDQ0323988.1"/>
    </source>
</evidence>
<comment type="caution">
    <text evidence="1">The sequence shown here is derived from an EMBL/GenBank/DDBJ whole genome shotgun (WGS) entry which is preliminary data.</text>
</comment>
<keyword evidence="2" id="KW-1185">Reference proteome</keyword>
<protein>
    <submittedName>
        <fullName evidence="1">Uncharacterized protein</fullName>
    </submittedName>
</protein>
<dbReference type="EMBL" id="JAUSVF010000006">
    <property type="protein sequence ID" value="MDQ0323988.1"/>
    <property type="molecule type" value="Genomic_DNA"/>
</dbReference>
<dbReference type="RefSeq" id="WP_307237200.1">
    <property type="nucleotide sequence ID" value="NZ_JAUSVF010000006.1"/>
</dbReference>
<proteinExistence type="predicted"/>
<organism evidence="1 2">
    <name type="scientific">Pararhizobium capsulatum DSM 1112</name>
    <dbReference type="NCBI Taxonomy" id="1121113"/>
    <lineage>
        <taxon>Bacteria</taxon>
        <taxon>Pseudomonadati</taxon>
        <taxon>Pseudomonadota</taxon>
        <taxon>Alphaproteobacteria</taxon>
        <taxon>Hyphomicrobiales</taxon>
        <taxon>Rhizobiaceae</taxon>
        <taxon>Rhizobium/Agrobacterium group</taxon>
        <taxon>Pararhizobium</taxon>
    </lineage>
</organism>
<evidence type="ECO:0000313" key="2">
    <source>
        <dbReference type="Proteomes" id="UP001230207"/>
    </source>
</evidence>
<accession>A0ABU0C0D7</accession>
<dbReference type="Proteomes" id="UP001230207">
    <property type="component" value="Unassembled WGS sequence"/>
</dbReference>
<name>A0ABU0C0D7_9HYPH</name>
<gene>
    <name evidence="1" type="ORF">QO002_006195</name>
</gene>
<sequence>MKALFATTCIAILAAIAYYGIGEYRQHAAEQEQADRIEGARAELYKMAGAQPGAVGEPAVKAFCETMEEGIKGDLKDNEVAKGLAHNCRVLGYL</sequence>
<reference evidence="1 2" key="1">
    <citation type="submission" date="2023-07" db="EMBL/GenBank/DDBJ databases">
        <title>Genomic Encyclopedia of Type Strains, Phase IV (KMG-IV): sequencing the most valuable type-strain genomes for metagenomic binning, comparative biology and taxonomic classification.</title>
        <authorList>
            <person name="Goeker M."/>
        </authorList>
    </citation>
    <scope>NUCLEOTIDE SEQUENCE [LARGE SCALE GENOMIC DNA]</scope>
    <source>
        <strain evidence="1 2">DSM 1112</strain>
    </source>
</reference>